<proteinExistence type="predicted"/>
<reference evidence="2" key="2">
    <citation type="journal article" date="2015" name="Data Brief">
        <title>Shoot transcriptome of the giant reed, Arundo donax.</title>
        <authorList>
            <person name="Barrero R.A."/>
            <person name="Guerrero F.D."/>
            <person name="Moolhuijzen P."/>
            <person name="Goolsby J.A."/>
            <person name="Tidwell J."/>
            <person name="Bellgard S.E."/>
            <person name="Bellgard M.I."/>
        </authorList>
    </citation>
    <scope>NUCLEOTIDE SEQUENCE</scope>
    <source>
        <tissue evidence="2">Shoot tissue taken approximately 20 cm above the soil surface</tissue>
    </source>
</reference>
<organism evidence="2">
    <name type="scientific">Arundo donax</name>
    <name type="common">Giant reed</name>
    <name type="synonym">Donax arundinaceus</name>
    <dbReference type="NCBI Taxonomy" id="35708"/>
    <lineage>
        <taxon>Eukaryota</taxon>
        <taxon>Viridiplantae</taxon>
        <taxon>Streptophyta</taxon>
        <taxon>Embryophyta</taxon>
        <taxon>Tracheophyta</taxon>
        <taxon>Spermatophyta</taxon>
        <taxon>Magnoliopsida</taxon>
        <taxon>Liliopsida</taxon>
        <taxon>Poales</taxon>
        <taxon>Poaceae</taxon>
        <taxon>PACMAD clade</taxon>
        <taxon>Arundinoideae</taxon>
        <taxon>Arundineae</taxon>
        <taxon>Arundo</taxon>
    </lineage>
</organism>
<name>A0A0A9GIH2_ARUDO</name>
<sequence length="151" mass="15990">MLSKEVDDEAAVGAPASGLAEEGHPVGRARGGERLGRAVDDEVACVRERVPEAEDGLVRLLAPAGRSAAGEHHKRSDEQEEEQAPALRRGDGGHCGGCGQAASDNAQRACAVRREREEFFACVAPCSAQLCFALYNCSRAAAVNENRGVRY</sequence>
<evidence type="ECO:0000256" key="1">
    <source>
        <dbReference type="SAM" id="MobiDB-lite"/>
    </source>
</evidence>
<feature type="compositionally biased region" description="Basic and acidic residues" evidence="1">
    <location>
        <begin position="21"/>
        <end position="33"/>
    </location>
</feature>
<dbReference type="EMBL" id="GBRH01174692">
    <property type="protein sequence ID" value="JAE23204.1"/>
    <property type="molecule type" value="Transcribed_RNA"/>
</dbReference>
<feature type="compositionally biased region" description="Acidic residues" evidence="1">
    <location>
        <begin position="1"/>
        <end position="10"/>
    </location>
</feature>
<evidence type="ECO:0000313" key="2">
    <source>
        <dbReference type="EMBL" id="JAE23204.1"/>
    </source>
</evidence>
<reference evidence="2" key="1">
    <citation type="submission" date="2014-09" db="EMBL/GenBank/DDBJ databases">
        <authorList>
            <person name="Magalhaes I.L.F."/>
            <person name="Oliveira U."/>
            <person name="Santos F.R."/>
            <person name="Vidigal T.H.D.A."/>
            <person name="Brescovit A.D."/>
            <person name="Santos A.J."/>
        </authorList>
    </citation>
    <scope>NUCLEOTIDE SEQUENCE</scope>
    <source>
        <tissue evidence="2">Shoot tissue taken approximately 20 cm above the soil surface</tissue>
    </source>
</reference>
<feature type="region of interest" description="Disordered" evidence="1">
    <location>
        <begin position="63"/>
        <end position="90"/>
    </location>
</feature>
<protein>
    <submittedName>
        <fullName evidence="2">Uncharacterized protein</fullName>
    </submittedName>
</protein>
<accession>A0A0A9GIH2</accession>
<feature type="region of interest" description="Disordered" evidence="1">
    <location>
        <begin position="1"/>
        <end position="33"/>
    </location>
</feature>
<dbReference type="AlphaFoldDB" id="A0A0A9GIH2"/>